<evidence type="ECO:0000313" key="9">
    <source>
        <dbReference type="Proteomes" id="UP001271007"/>
    </source>
</evidence>
<dbReference type="InterPro" id="IPR006162">
    <property type="entry name" value="Ppantetheine_attach_site"/>
</dbReference>
<dbReference type="Pfam" id="PF00975">
    <property type="entry name" value="Thioesterase"/>
    <property type="match status" value="1"/>
</dbReference>
<dbReference type="GO" id="GO:0031177">
    <property type="term" value="F:phosphopantetheine binding"/>
    <property type="evidence" value="ECO:0007669"/>
    <property type="project" value="InterPro"/>
</dbReference>
<sequence>MQPGLREALQGHLVAGHTICPASVVMDMALTAAEITLEKCGVPVKDRSLELTDLRIPQALVASCDEGSKIARISATLTEDARSIAIAVRSSQESAAATRCTCTVTAPESLAPSHQRATMRRLVGSRVKALDQSRSAHRMATPLFYRLFNDVSLRDIQVVETFEDATAQIMLGQSTPEKPGKFEYSPFILDALVHLAGSLLNANLSKPDDDLYLANHIGNFQLFEALPKGESAWTVYASLRGSSGGSDVSICDVFVFDQLSGELLATCTDIRFQKLARDVFSLLVDSHVTTSDSSETKRAQACAGEATATAPVLTTSQRPPSASDGHADLLLRLLADELGLPIASLTPDCEFASLGLHSLASLKIIARFKKQSRKALPAAFLAEHSTASRVRKAFGEDTDSEDESSRTERSTPSVAVSPATPLTPQSELATVSSQLDLSKAHHNVKTPAPEANALLINGDPHASLTPLFLATAGIGLAAPYINISQFPDQRALYALESPFVECPEQHSLNVEHMAATWILAIRRVRPKGPYLLGGYSAGGVYAYEIARKLAENHGEKIAGLLIIDSRVPQPVPAALDVVAVPTNATGLSQQMRLHMIAAARALVRYDPRPFPAGSCPARTHLIWAKGGEGTGGYGRAAMGPIGEGRPSRELTFEEYEAELARWFCGDRYDFGTNGREEYVGGEDRVVVHTVEGNHGTMMRMPQVKIVGAVVVKFVEQIASFEADIVAEESTVREV</sequence>
<feature type="active site" description="Proton donor; for dehydratase activity" evidence="4">
    <location>
        <position position="190"/>
    </location>
</feature>
<evidence type="ECO:0000256" key="1">
    <source>
        <dbReference type="ARBA" id="ARBA00022450"/>
    </source>
</evidence>
<dbReference type="InterPro" id="IPR029058">
    <property type="entry name" value="AB_hydrolase_fold"/>
</dbReference>
<feature type="region of interest" description="C-terminal hotdog fold" evidence="4">
    <location>
        <begin position="135"/>
        <end position="281"/>
    </location>
</feature>
<keyword evidence="2" id="KW-0597">Phosphoprotein</keyword>
<dbReference type="InterPro" id="IPR042104">
    <property type="entry name" value="PKS_dehydratase_sf"/>
</dbReference>
<dbReference type="SUPFAM" id="SSF47336">
    <property type="entry name" value="ACP-like"/>
    <property type="match status" value="1"/>
</dbReference>
<protein>
    <recommendedName>
        <fullName evidence="10">Carrier domain-containing protein</fullName>
    </recommendedName>
</protein>
<dbReference type="InterPro" id="IPR049551">
    <property type="entry name" value="PKS_DH_C"/>
</dbReference>
<dbReference type="Gene3D" id="3.40.50.1820">
    <property type="entry name" value="alpha/beta hydrolase"/>
    <property type="match status" value="1"/>
</dbReference>
<feature type="region of interest" description="Disordered" evidence="5">
    <location>
        <begin position="393"/>
        <end position="425"/>
    </location>
</feature>
<evidence type="ECO:0000256" key="5">
    <source>
        <dbReference type="SAM" id="MobiDB-lite"/>
    </source>
</evidence>
<keyword evidence="9" id="KW-1185">Reference proteome</keyword>
<dbReference type="InterPro" id="IPR049552">
    <property type="entry name" value="PKS_DH_N"/>
</dbReference>
<dbReference type="Pfam" id="PF00550">
    <property type="entry name" value="PP-binding"/>
    <property type="match status" value="1"/>
</dbReference>
<dbReference type="EMBL" id="JAWDJX010000050">
    <property type="protein sequence ID" value="KAK3048296.1"/>
    <property type="molecule type" value="Genomic_DNA"/>
</dbReference>
<dbReference type="InterPro" id="IPR036736">
    <property type="entry name" value="ACP-like_sf"/>
</dbReference>
<dbReference type="PROSITE" id="PS50075">
    <property type="entry name" value="CARRIER"/>
    <property type="match status" value="1"/>
</dbReference>
<feature type="region of interest" description="N-terminal hotdog fold" evidence="4">
    <location>
        <begin position="1"/>
        <end position="111"/>
    </location>
</feature>
<gene>
    <name evidence="8" type="ORF">LTR09_010289</name>
</gene>
<keyword evidence="1" id="KW-0596">Phosphopantetheine</keyword>
<accession>A0AAJ0D7L1</accession>
<dbReference type="PROSITE" id="PS00012">
    <property type="entry name" value="PHOSPHOPANTETHEINE"/>
    <property type="match status" value="1"/>
</dbReference>
<feature type="domain" description="PKS/mFAS DH" evidence="7">
    <location>
        <begin position="1"/>
        <end position="281"/>
    </location>
</feature>
<dbReference type="Pfam" id="PF21089">
    <property type="entry name" value="PKS_DH_N"/>
    <property type="match status" value="1"/>
</dbReference>
<dbReference type="SMART" id="SM00823">
    <property type="entry name" value="PKS_PP"/>
    <property type="match status" value="1"/>
</dbReference>
<comment type="caution">
    <text evidence="8">The sequence shown here is derived from an EMBL/GenBank/DDBJ whole genome shotgun (WGS) entry which is preliminary data.</text>
</comment>
<evidence type="ECO:0000259" key="7">
    <source>
        <dbReference type="PROSITE" id="PS52019"/>
    </source>
</evidence>
<dbReference type="PROSITE" id="PS52019">
    <property type="entry name" value="PKS_MFAS_DH"/>
    <property type="match status" value="1"/>
</dbReference>
<feature type="domain" description="Carrier" evidence="6">
    <location>
        <begin position="321"/>
        <end position="398"/>
    </location>
</feature>
<dbReference type="SUPFAM" id="SSF53474">
    <property type="entry name" value="alpha/beta-Hydrolases"/>
    <property type="match status" value="1"/>
</dbReference>
<dbReference type="Gene3D" id="3.10.129.110">
    <property type="entry name" value="Polyketide synthase dehydratase"/>
    <property type="match status" value="1"/>
</dbReference>
<reference evidence="8" key="1">
    <citation type="submission" date="2023-04" db="EMBL/GenBank/DDBJ databases">
        <title>Black Yeasts Isolated from many extreme environments.</title>
        <authorList>
            <person name="Coleine C."/>
            <person name="Stajich J.E."/>
            <person name="Selbmann L."/>
        </authorList>
    </citation>
    <scope>NUCLEOTIDE SEQUENCE</scope>
    <source>
        <strain evidence="8">CCFEE 5312</strain>
    </source>
</reference>
<dbReference type="InterPro" id="IPR001031">
    <property type="entry name" value="Thioesterase"/>
</dbReference>
<evidence type="ECO:0000256" key="4">
    <source>
        <dbReference type="PROSITE-ProRule" id="PRU01363"/>
    </source>
</evidence>
<evidence type="ECO:0000256" key="2">
    <source>
        <dbReference type="ARBA" id="ARBA00022553"/>
    </source>
</evidence>
<dbReference type="Pfam" id="PF14765">
    <property type="entry name" value="PS-DH"/>
    <property type="match status" value="1"/>
</dbReference>
<name>A0AAJ0D7L1_9PEZI</name>
<dbReference type="PANTHER" id="PTHR43775:SF37">
    <property type="entry name" value="SI:DKEY-61P9.11"/>
    <property type="match status" value="1"/>
</dbReference>
<dbReference type="NCBIfam" id="TIGR04532">
    <property type="entry name" value="PT_fungal_PKS"/>
    <property type="match status" value="1"/>
</dbReference>
<dbReference type="PANTHER" id="PTHR43775">
    <property type="entry name" value="FATTY ACID SYNTHASE"/>
    <property type="match status" value="1"/>
</dbReference>
<evidence type="ECO:0000256" key="3">
    <source>
        <dbReference type="ARBA" id="ARBA00022679"/>
    </source>
</evidence>
<dbReference type="GO" id="GO:0004312">
    <property type="term" value="F:fatty acid synthase activity"/>
    <property type="evidence" value="ECO:0007669"/>
    <property type="project" value="TreeGrafter"/>
</dbReference>
<dbReference type="GO" id="GO:0044550">
    <property type="term" value="P:secondary metabolite biosynthetic process"/>
    <property type="evidence" value="ECO:0007669"/>
    <property type="project" value="TreeGrafter"/>
</dbReference>
<dbReference type="Proteomes" id="UP001271007">
    <property type="component" value="Unassembled WGS sequence"/>
</dbReference>
<keyword evidence="3" id="KW-0808">Transferase</keyword>
<feature type="active site" description="Proton acceptor; for dehydratase activity" evidence="4">
    <location>
        <position position="12"/>
    </location>
</feature>
<organism evidence="8 9">
    <name type="scientific">Extremus antarcticus</name>
    <dbReference type="NCBI Taxonomy" id="702011"/>
    <lineage>
        <taxon>Eukaryota</taxon>
        <taxon>Fungi</taxon>
        <taxon>Dikarya</taxon>
        <taxon>Ascomycota</taxon>
        <taxon>Pezizomycotina</taxon>
        <taxon>Dothideomycetes</taxon>
        <taxon>Dothideomycetidae</taxon>
        <taxon>Mycosphaerellales</taxon>
        <taxon>Extremaceae</taxon>
        <taxon>Extremus</taxon>
    </lineage>
</organism>
<dbReference type="InterPro" id="IPR030918">
    <property type="entry name" value="PT_fungal_PKS"/>
</dbReference>
<dbReference type="Gene3D" id="1.10.1200.10">
    <property type="entry name" value="ACP-like"/>
    <property type="match status" value="1"/>
</dbReference>
<evidence type="ECO:0000259" key="6">
    <source>
        <dbReference type="PROSITE" id="PS50075"/>
    </source>
</evidence>
<dbReference type="InterPro" id="IPR050091">
    <property type="entry name" value="PKS_NRPS_Biosynth_Enz"/>
</dbReference>
<dbReference type="InterPro" id="IPR009081">
    <property type="entry name" value="PP-bd_ACP"/>
</dbReference>
<evidence type="ECO:0000313" key="8">
    <source>
        <dbReference type="EMBL" id="KAK3048296.1"/>
    </source>
</evidence>
<evidence type="ECO:0008006" key="10">
    <source>
        <dbReference type="Google" id="ProtNLM"/>
    </source>
</evidence>
<dbReference type="GO" id="GO:0006633">
    <property type="term" value="P:fatty acid biosynthetic process"/>
    <property type="evidence" value="ECO:0007669"/>
    <property type="project" value="TreeGrafter"/>
</dbReference>
<dbReference type="InterPro" id="IPR020806">
    <property type="entry name" value="PKS_PP-bd"/>
</dbReference>
<proteinExistence type="predicted"/>
<dbReference type="AlphaFoldDB" id="A0AAJ0D7L1"/>
<dbReference type="InterPro" id="IPR049900">
    <property type="entry name" value="PKS_mFAS_DH"/>
</dbReference>